<name>A0ABY6ZQU7_9PSED</name>
<dbReference type="EMBL" id="CP113432">
    <property type="protein sequence ID" value="WAI47150.1"/>
    <property type="molecule type" value="Genomic_DNA"/>
</dbReference>
<dbReference type="SUPFAM" id="SSF47240">
    <property type="entry name" value="Ferritin-like"/>
    <property type="match status" value="1"/>
</dbReference>
<organism evidence="2 3">
    <name type="scientific">Pseudomonas triclosanedens</name>
    <dbReference type="NCBI Taxonomy" id="2961893"/>
    <lineage>
        <taxon>Bacteria</taxon>
        <taxon>Pseudomonadati</taxon>
        <taxon>Pseudomonadota</taxon>
        <taxon>Gammaproteobacteria</taxon>
        <taxon>Pseudomonadales</taxon>
        <taxon>Pseudomonadaceae</taxon>
        <taxon>Pseudomonas</taxon>
    </lineage>
</organism>
<dbReference type="Proteomes" id="UP001163624">
    <property type="component" value="Chromosome"/>
</dbReference>
<keyword evidence="3" id="KW-1185">Reference proteome</keyword>
<dbReference type="Pfam" id="PF19825">
    <property type="entry name" value="DUF6306"/>
    <property type="match status" value="1"/>
</dbReference>
<accession>A0ABY6ZQU7</accession>
<dbReference type="Gene3D" id="1.20.1260.10">
    <property type="match status" value="1"/>
</dbReference>
<protein>
    <submittedName>
        <fullName evidence="2">DUF6306 domain-containing protein</fullName>
    </submittedName>
</protein>
<dbReference type="InterPro" id="IPR009078">
    <property type="entry name" value="Ferritin-like_SF"/>
</dbReference>
<evidence type="ECO:0000313" key="3">
    <source>
        <dbReference type="Proteomes" id="UP001163624"/>
    </source>
</evidence>
<dbReference type="RefSeq" id="WP_254474088.1">
    <property type="nucleotide sequence ID" value="NZ_CP113432.1"/>
</dbReference>
<evidence type="ECO:0000313" key="2">
    <source>
        <dbReference type="EMBL" id="WAI47150.1"/>
    </source>
</evidence>
<dbReference type="InterPro" id="IPR012347">
    <property type="entry name" value="Ferritin-like"/>
</dbReference>
<feature type="domain" description="DUF6306" evidence="1">
    <location>
        <begin position="8"/>
        <end position="125"/>
    </location>
</feature>
<sequence>MSSPPNDLIDWLQTLMRAERAGARVMLDSLRQTDEPLVRRRLEHLHQGETESCRRLRTCLERLGATPDSGIGDFHASAMLIDDLELRFDFIGRGQRWVARQIARRLPEIDEPWLREELEAVLRLHQ</sequence>
<evidence type="ECO:0000259" key="1">
    <source>
        <dbReference type="Pfam" id="PF19825"/>
    </source>
</evidence>
<dbReference type="InterPro" id="IPR046273">
    <property type="entry name" value="DUF6306"/>
</dbReference>
<gene>
    <name evidence="2" type="ORF">OU419_15325</name>
</gene>
<proteinExistence type="predicted"/>
<reference evidence="2" key="1">
    <citation type="submission" date="2022-11" db="EMBL/GenBank/DDBJ databases">
        <title>Pseudomonas triclosanedens sp. nov., a triclosan degrader isolated from activated sludge.</title>
        <authorList>
            <person name="Yin Y."/>
            <person name="Lu Z."/>
        </authorList>
    </citation>
    <scope>NUCLEOTIDE SEQUENCE</scope>
    <source>
        <strain evidence="2">ZM23</strain>
    </source>
</reference>